<reference evidence="10" key="1">
    <citation type="submission" date="2021-12" db="EMBL/GenBank/DDBJ databases">
        <authorList>
            <person name="King R."/>
        </authorList>
    </citation>
    <scope>NUCLEOTIDE SEQUENCE</scope>
</reference>
<dbReference type="GO" id="GO:0016020">
    <property type="term" value="C:membrane"/>
    <property type="evidence" value="ECO:0007669"/>
    <property type="project" value="UniProtKB-SubCell"/>
</dbReference>
<feature type="transmembrane region" description="Helical" evidence="8">
    <location>
        <begin position="198"/>
        <end position="217"/>
    </location>
</feature>
<dbReference type="InterPro" id="IPR050382">
    <property type="entry name" value="MFS_Na/Anion_cotransporter"/>
</dbReference>
<keyword evidence="11" id="KW-1185">Reference proteome</keyword>
<feature type="transmembrane region" description="Helical" evidence="8">
    <location>
        <begin position="36"/>
        <end position="56"/>
    </location>
</feature>
<keyword evidence="3 8" id="KW-0812">Transmembrane</keyword>
<dbReference type="EMBL" id="LR824017">
    <property type="protein sequence ID" value="CAH0585973.1"/>
    <property type="molecule type" value="Genomic_DNA"/>
</dbReference>
<protein>
    <recommendedName>
        <fullName evidence="9">Major facilitator superfamily (MFS) profile domain-containing protein</fullName>
    </recommendedName>
</protein>
<evidence type="ECO:0000256" key="5">
    <source>
        <dbReference type="ARBA" id="ARBA00022989"/>
    </source>
</evidence>
<keyword evidence="5 8" id="KW-1133">Transmembrane helix</keyword>
<feature type="transmembrane region" description="Helical" evidence="8">
    <location>
        <begin position="294"/>
        <end position="317"/>
    </location>
</feature>
<gene>
    <name evidence="10" type="ORF">CINC_LOCUS3237</name>
</gene>
<dbReference type="Proteomes" id="UP001154114">
    <property type="component" value="Chromosome 14"/>
</dbReference>
<feature type="compositionally biased region" description="Basic and acidic residues" evidence="7">
    <location>
        <begin position="465"/>
        <end position="492"/>
    </location>
</feature>
<dbReference type="Pfam" id="PF07690">
    <property type="entry name" value="MFS_1"/>
    <property type="match status" value="1"/>
</dbReference>
<keyword evidence="6 8" id="KW-0472">Membrane</keyword>
<evidence type="ECO:0000313" key="10">
    <source>
        <dbReference type="EMBL" id="CAH0585973.1"/>
    </source>
</evidence>
<feature type="region of interest" description="Disordered" evidence="7">
    <location>
        <begin position="461"/>
        <end position="492"/>
    </location>
</feature>
<feature type="transmembrane region" description="Helical" evidence="8">
    <location>
        <begin position="364"/>
        <end position="385"/>
    </location>
</feature>
<feature type="transmembrane region" description="Helical" evidence="8">
    <location>
        <begin position="76"/>
        <end position="98"/>
    </location>
</feature>
<dbReference type="PANTHER" id="PTHR11662">
    <property type="entry name" value="SOLUTE CARRIER FAMILY 17"/>
    <property type="match status" value="1"/>
</dbReference>
<keyword evidence="2" id="KW-0813">Transport</keyword>
<evidence type="ECO:0000256" key="1">
    <source>
        <dbReference type="ARBA" id="ARBA00004141"/>
    </source>
</evidence>
<feature type="transmembrane region" description="Helical" evidence="8">
    <location>
        <begin position="105"/>
        <end position="124"/>
    </location>
</feature>
<comment type="subcellular location">
    <subcellularLocation>
        <location evidence="1">Membrane</location>
        <topology evidence="1">Multi-pass membrane protein</topology>
    </subcellularLocation>
</comment>
<keyword evidence="4" id="KW-0769">Symport</keyword>
<feature type="transmembrane region" description="Helical" evidence="8">
    <location>
        <begin position="256"/>
        <end position="282"/>
    </location>
</feature>
<evidence type="ECO:0000256" key="6">
    <source>
        <dbReference type="ARBA" id="ARBA00023136"/>
    </source>
</evidence>
<dbReference type="GO" id="GO:0015293">
    <property type="term" value="F:symporter activity"/>
    <property type="evidence" value="ECO:0007669"/>
    <property type="project" value="UniProtKB-KW"/>
</dbReference>
<feature type="domain" description="Major facilitator superfamily (MFS) profile" evidence="9">
    <location>
        <begin position="33"/>
        <end position="457"/>
    </location>
</feature>
<sequence length="492" mass="54449">MSESNQKKYEAAAPDNQTTKYHGFGIRHVQMICMSFSMVAMLLARSCMGVAILAMTNTEHQHNPNIEIYEWDKKTQGLILSSFFWGYMCMQIPGGLLAKKFGGKPIILVALVANVFLNGLFPYFASVGGWWLVCISRVAMGLSQACLFPASHTLLGQWLPISERTSYTGIVYSASQIGTIIAMPLSGYLAETALGWKMIFYVTSAIMFLTAGLWYWFSASSPAQHSMMTEEERNYIEMGLNSDTGAKENRPIPWRAILTTAPFWAILSSHIGAYFTFTLFFVDLPTYLEKGMHISLRSSASLSALPFVGMWVGNFGSAMVGQKLINSGLLSLTACRKIFNSLALFGAAIGIIALAFLGADHKNFAISILVSVFFLFGFTGVGFMVNHLDLSPQFAGVMLSLTNFAGSFGSIFTPVVTSIILRNDPSDMSRWRIVFFLVAAIGFTTNLIYIIFGSSERQPWDSADYADRKRADPEEMKPLDKNKEKEMEANNQ</sequence>
<evidence type="ECO:0000256" key="8">
    <source>
        <dbReference type="SAM" id="Phobius"/>
    </source>
</evidence>
<dbReference type="AlphaFoldDB" id="A0A9P0BNX5"/>
<proteinExistence type="predicted"/>
<dbReference type="PROSITE" id="PS50850">
    <property type="entry name" value="MFS"/>
    <property type="match status" value="1"/>
</dbReference>
<evidence type="ECO:0000256" key="4">
    <source>
        <dbReference type="ARBA" id="ARBA00022847"/>
    </source>
</evidence>
<dbReference type="OrthoDB" id="2985014at2759"/>
<dbReference type="InterPro" id="IPR011701">
    <property type="entry name" value="MFS"/>
</dbReference>
<organism evidence="10 11">
    <name type="scientific">Chrysodeixis includens</name>
    <name type="common">Soybean looper</name>
    <name type="synonym">Pseudoplusia includens</name>
    <dbReference type="NCBI Taxonomy" id="689277"/>
    <lineage>
        <taxon>Eukaryota</taxon>
        <taxon>Metazoa</taxon>
        <taxon>Ecdysozoa</taxon>
        <taxon>Arthropoda</taxon>
        <taxon>Hexapoda</taxon>
        <taxon>Insecta</taxon>
        <taxon>Pterygota</taxon>
        <taxon>Neoptera</taxon>
        <taxon>Endopterygota</taxon>
        <taxon>Lepidoptera</taxon>
        <taxon>Glossata</taxon>
        <taxon>Ditrysia</taxon>
        <taxon>Noctuoidea</taxon>
        <taxon>Noctuidae</taxon>
        <taxon>Plusiinae</taxon>
        <taxon>Chrysodeixis</taxon>
    </lineage>
</organism>
<dbReference type="PANTHER" id="PTHR11662:SF280">
    <property type="entry name" value="FI21844P1-RELATED"/>
    <property type="match status" value="1"/>
</dbReference>
<feature type="transmembrane region" description="Helical" evidence="8">
    <location>
        <begin position="397"/>
        <end position="421"/>
    </location>
</feature>
<dbReference type="InterPro" id="IPR036259">
    <property type="entry name" value="MFS_trans_sf"/>
</dbReference>
<evidence type="ECO:0000256" key="3">
    <source>
        <dbReference type="ARBA" id="ARBA00022692"/>
    </source>
</evidence>
<evidence type="ECO:0000256" key="7">
    <source>
        <dbReference type="SAM" id="MobiDB-lite"/>
    </source>
</evidence>
<name>A0A9P0BNX5_CHRIL</name>
<dbReference type="GO" id="GO:0006820">
    <property type="term" value="P:monoatomic anion transport"/>
    <property type="evidence" value="ECO:0007669"/>
    <property type="project" value="TreeGrafter"/>
</dbReference>
<feature type="transmembrane region" description="Helical" evidence="8">
    <location>
        <begin position="338"/>
        <end position="358"/>
    </location>
</feature>
<dbReference type="FunFam" id="1.20.1250.20:FF:000423">
    <property type="entry name" value="Putative inorganic phosphate cotransporter-like Protein"/>
    <property type="match status" value="1"/>
</dbReference>
<accession>A0A9P0BNX5</accession>
<feature type="transmembrane region" description="Helical" evidence="8">
    <location>
        <begin position="433"/>
        <end position="452"/>
    </location>
</feature>
<dbReference type="Gene3D" id="1.20.1250.20">
    <property type="entry name" value="MFS general substrate transporter like domains"/>
    <property type="match status" value="2"/>
</dbReference>
<evidence type="ECO:0000259" key="9">
    <source>
        <dbReference type="PROSITE" id="PS50850"/>
    </source>
</evidence>
<dbReference type="InterPro" id="IPR020846">
    <property type="entry name" value="MFS_dom"/>
</dbReference>
<dbReference type="SUPFAM" id="SSF103473">
    <property type="entry name" value="MFS general substrate transporter"/>
    <property type="match status" value="1"/>
</dbReference>
<evidence type="ECO:0000256" key="2">
    <source>
        <dbReference type="ARBA" id="ARBA00022448"/>
    </source>
</evidence>
<dbReference type="FunFam" id="1.20.1250.20:FF:000003">
    <property type="entry name" value="Solute carrier family 17 member 3"/>
    <property type="match status" value="1"/>
</dbReference>
<evidence type="ECO:0000313" key="11">
    <source>
        <dbReference type="Proteomes" id="UP001154114"/>
    </source>
</evidence>